<evidence type="ECO:0000313" key="3">
    <source>
        <dbReference type="Proteomes" id="UP000077589"/>
    </source>
</evidence>
<accession>A0A1A9RHU2</accession>
<evidence type="ECO:0000313" key="2">
    <source>
        <dbReference type="EMBL" id="OAM17542.1"/>
    </source>
</evidence>
<reference evidence="3 4" key="1">
    <citation type="submission" date="2016-05" db="EMBL/GenBank/DDBJ databases">
        <title>Draft genome of Corynebacterium afermentans subsp. afermentans LCDC 88199T.</title>
        <authorList>
            <person name="Bernier A.-M."/>
            <person name="Bernard K."/>
        </authorList>
    </citation>
    <scope>NUCLEOTIDE SEQUENCE [LARGE SCALE GENOMIC DNA]</scope>
    <source>
        <strain evidence="4">NML01-0328</strain>
        <strain evidence="3">NML04-0072</strain>
    </source>
</reference>
<evidence type="ECO:0000313" key="1">
    <source>
        <dbReference type="EMBL" id="OAM15480.1"/>
    </source>
</evidence>
<gene>
    <name evidence="1" type="ORF">A7P85_09915</name>
    <name evidence="2" type="ORF">A7P90_07365</name>
</gene>
<dbReference type="EMBL" id="LXSF01000012">
    <property type="protein sequence ID" value="OAM15480.1"/>
    <property type="molecule type" value="Genomic_DNA"/>
</dbReference>
<comment type="caution">
    <text evidence="2">The sequence shown here is derived from an EMBL/GenBank/DDBJ whole genome shotgun (WGS) entry which is preliminary data.</text>
</comment>
<dbReference type="Proteomes" id="UP000077589">
    <property type="component" value="Unassembled WGS sequence"/>
</dbReference>
<dbReference type="EMBL" id="LXSG01000035">
    <property type="protein sequence ID" value="OAM17542.1"/>
    <property type="molecule type" value="Genomic_DNA"/>
</dbReference>
<evidence type="ECO:0000313" key="4">
    <source>
        <dbReference type="Proteomes" id="UP000078003"/>
    </source>
</evidence>
<organism evidence="2 3">
    <name type="scientific">Eikenella corrodens</name>
    <dbReference type="NCBI Taxonomy" id="539"/>
    <lineage>
        <taxon>Bacteria</taxon>
        <taxon>Pseudomonadati</taxon>
        <taxon>Pseudomonadota</taxon>
        <taxon>Betaproteobacteria</taxon>
        <taxon>Neisseriales</taxon>
        <taxon>Neisseriaceae</taxon>
        <taxon>Eikenella</taxon>
    </lineage>
</organism>
<proteinExistence type="predicted"/>
<reference evidence="2" key="2">
    <citation type="submission" date="2016-05" db="EMBL/GenBank/DDBJ databases">
        <authorList>
            <person name="Lavstsen T."/>
            <person name="Jespersen J.S."/>
        </authorList>
    </citation>
    <scope>NUCLEOTIDE SEQUENCE</scope>
    <source>
        <strain evidence="1">NML01-0328</strain>
        <strain evidence="2">NML04-0072</strain>
    </source>
</reference>
<dbReference type="Proteomes" id="UP000078003">
    <property type="component" value="Unassembled WGS sequence"/>
</dbReference>
<name>A0A1A9RHU2_EIKCO</name>
<protein>
    <submittedName>
        <fullName evidence="2">Uncharacterized protein</fullName>
    </submittedName>
</protein>
<dbReference type="AlphaFoldDB" id="A0A1A9RHU2"/>
<sequence>MRQIYIGIFMLLLVTLFLPYFASTENGMVDSSLMSLLYIGLVLIWLVLAILASVFRLRAVRINEEFSILKGFGRGFLDTLPEEYELNSRR</sequence>